<gene>
    <name evidence="2" type="ORF">LX24_02347</name>
</gene>
<reference evidence="2 3" key="1">
    <citation type="submission" date="2019-07" db="EMBL/GenBank/DDBJ databases">
        <title>Genomic Encyclopedia of Type Strains, Phase I: the one thousand microbial genomes (KMG-I) project.</title>
        <authorList>
            <person name="Kyrpides N."/>
        </authorList>
    </citation>
    <scope>NUCLEOTIDE SEQUENCE [LARGE SCALE GENOMIC DNA]</scope>
    <source>
        <strain evidence="2 3">DSM 6562</strain>
    </source>
</reference>
<keyword evidence="3" id="KW-1185">Reference proteome</keyword>
<feature type="transmembrane region" description="Helical" evidence="1">
    <location>
        <begin position="89"/>
        <end position="107"/>
    </location>
</feature>
<dbReference type="Proteomes" id="UP000323166">
    <property type="component" value="Unassembled WGS sequence"/>
</dbReference>
<sequence length="164" mass="17716">MKKIKDGITLGFLCGFLANIPKAIANEVLFRKKIESKRYGEVISGIFMPKSKALSKQGKLFGVGGDFVTSSILGIPLVYMMLLTGKDNFLLKGFLTGVIGLGSFRGLLANVGPGKTYPRDPQTNITFTINSAMWGIVASSLIVMLGNESLFKPKQAKNSLLNQP</sequence>
<feature type="transmembrane region" description="Helical" evidence="1">
    <location>
        <begin position="127"/>
        <end position="147"/>
    </location>
</feature>
<evidence type="ECO:0000313" key="2">
    <source>
        <dbReference type="EMBL" id="TYO94512.1"/>
    </source>
</evidence>
<accession>A0A5S4ZR66</accession>
<proteinExistence type="predicted"/>
<keyword evidence="1" id="KW-0472">Membrane</keyword>
<protein>
    <submittedName>
        <fullName evidence="2">Uncharacterized protein</fullName>
    </submittedName>
</protein>
<feature type="transmembrane region" description="Helical" evidence="1">
    <location>
        <begin position="60"/>
        <end position="82"/>
    </location>
</feature>
<dbReference type="RefSeq" id="WP_166512314.1">
    <property type="nucleotide sequence ID" value="NZ_VNHM01000014.1"/>
</dbReference>
<dbReference type="AlphaFoldDB" id="A0A5S4ZR66"/>
<dbReference type="EMBL" id="VNHM01000014">
    <property type="protein sequence ID" value="TYO94512.1"/>
    <property type="molecule type" value="Genomic_DNA"/>
</dbReference>
<organism evidence="2 3">
    <name type="scientific">Desulfallas thermosapovorans DSM 6562</name>
    <dbReference type="NCBI Taxonomy" id="1121431"/>
    <lineage>
        <taxon>Bacteria</taxon>
        <taxon>Bacillati</taxon>
        <taxon>Bacillota</taxon>
        <taxon>Clostridia</taxon>
        <taxon>Eubacteriales</taxon>
        <taxon>Desulfallaceae</taxon>
        <taxon>Desulfallas</taxon>
    </lineage>
</organism>
<evidence type="ECO:0000256" key="1">
    <source>
        <dbReference type="SAM" id="Phobius"/>
    </source>
</evidence>
<evidence type="ECO:0000313" key="3">
    <source>
        <dbReference type="Proteomes" id="UP000323166"/>
    </source>
</evidence>
<keyword evidence="1" id="KW-1133">Transmembrane helix</keyword>
<comment type="caution">
    <text evidence="2">The sequence shown here is derived from an EMBL/GenBank/DDBJ whole genome shotgun (WGS) entry which is preliminary data.</text>
</comment>
<name>A0A5S4ZR66_9FIRM</name>
<keyword evidence="1" id="KW-0812">Transmembrane</keyword>